<protein>
    <submittedName>
        <fullName evidence="1">Uncharacterized protein</fullName>
    </submittedName>
</protein>
<dbReference type="EnsemblPlants" id="AVESA.00010b.r2.2AG0197000.1">
    <property type="protein sequence ID" value="AVESA.00010b.r2.2AG0197000.1.CDS"/>
    <property type="gene ID" value="AVESA.00010b.r2.2AG0197000"/>
</dbReference>
<dbReference type="Proteomes" id="UP001732700">
    <property type="component" value="Chromosome 2A"/>
</dbReference>
<sequence>MQKRHKDMNAQASSLDPTPSLHVPRHLTASAYFHPDHDRTDFFVEHEDLTDSITSLDPPLQKKKTSPRSSASAAQPQPMTAMGTRRRCALSYHLAAALLLLLVVALHNAPPTAAQPLPWQLCGDSAGNYTEGSAYQANIRVLASGLPKNASASPALFAKGFAGTAPDAVYALALCRGDTNASSCAACVAAAFQNAQQLCAFNRLATMFDDPCILRYSDQDFLANFTDNRGMLLAGNANNVSQALATEFDAASGRLVNATADYAAKDPSRRFGTGEVGFDEAYPKIYSLAQCTPDMTAADCQSCLRDIIRFTPKYFVGKPGGRVFGVRCNFRFETYSFFSGRPLLQLPGVLSPAPAPAPAPAATGEGRAKHRTGLVLAIALPIAAALLLLIATCVCFWRRRRKQAERKPSVPYSAKQDDIQSIDSLLLDLSTLRAATDNFSERNKLGEGGFGSVYKGVLPEGQEIAVKRLSQTSTQGIEELKTELVLVAKLQHKNLVRLVGVCLEGQEKLLVYEYMPNRSLDTVLFDSEKRRDLDWGKRVRIVNGVARGLRYLHEDSQLRIVHRDLKASNVLLDSDCSPKISDFGLAKLFGWDQSQAVTSHIAGTYGYMAPEYAMRGQYSVKSDAFSFGVLLLEIVTGRKNSSFPDSERSIDLLSLVWEHWSTGTVEELADPSLGGRTPGGQMLKLVNIGLLCVQDNPADRPAMSAVNVMLSSGTVSLQAPSRPTFCVDDMEGFSDMYSGAYPRGSQSQSQPKAMSPNELTLTEIEPR</sequence>
<organism evidence="1 2">
    <name type="scientific">Avena sativa</name>
    <name type="common">Oat</name>
    <dbReference type="NCBI Taxonomy" id="4498"/>
    <lineage>
        <taxon>Eukaryota</taxon>
        <taxon>Viridiplantae</taxon>
        <taxon>Streptophyta</taxon>
        <taxon>Embryophyta</taxon>
        <taxon>Tracheophyta</taxon>
        <taxon>Spermatophyta</taxon>
        <taxon>Magnoliopsida</taxon>
        <taxon>Liliopsida</taxon>
        <taxon>Poales</taxon>
        <taxon>Poaceae</taxon>
        <taxon>BOP clade</taxon>
        <taxon>Pooideae</taxon>
        <taxon>Poodae</taxon>
        <taxon>Poeae</taxon>
        <taxon>Poeae Chloroplast Group 1 (Aveneae type)</taxon>
        <taxon>Aveninae</taxon>
        <taxon>Avena</taxon>
    </lineage>
</organism>
<reference evidence="1" key="2">
    <citation type="submission" date="2025-09" db="UniProtKB">
        <authorList>
            <consortium name="EnsemblPlants"/>
        </authorList>
    </citation>
    <scope>IDENTIFICATION</scope>
</reference>
<evidence type="ECO:0000313" key="1">
    <source>
        <dbReference type="EnsemblPlants" id="AVESA.00010b.r2.2AG0197000.1.CDS"/>
    </source>
</evidence>
<keyword evidence="2" id="KW-1185">Reference proteome</keyword>
<reference evidence="1" key="1">
    <citation type="submission" date="2021-05" db="EMBL/GenBank/DDBJ databases">
        <authorList>
            <person name="Scholz U."/>
            <person name="Mascher M."/>
            <person name="Fiebig A."/>
        </authorList>
    </citation>
    <scope>NUCLEOTIDE SEQUENCE [LARGE SCALE GENOMIC DNA]</scope>
</reference>
<proteinExistence type="predicted"/>
<evidence type="ECO:0000313" key="2">
    <source>
        <dbReference type="Proteomes" id="UP001732700"/>
    </source>
</evidence>
<accession>A0ACD5U890</accession>
<name>A0ACD5U890_AVESA</name>